<dbReference type="Proteomes" id="UP000886845">
    <property type="component" value="Unassembled WGS sequence"/>
</dbReference>
<proteinExistence type="inferred from homology"/>
<sequence length="499" mass="54696">MEAQAELNRTVAIVGRPNVGKSALFNRIAHRRIAIVHDQSGVTRDRIVREVAWGDRRFRLIDTGGIRLFDGVKEGDAIEMAVRDQASVALADAACVILVVDAQAGLQPADEEVARIVRKAGRPCVVAANKCDLPRHEAGAHEFAKLAFPVFPISAAHGRGVEALMGEALAHLPPETEAEREAEAKPLRVAIVGRPNAGKSSYINRLLRSDRVIVSNVAGTTRDCVDVPFTIGSGPTARYYTLVDTAGMRHVHKIDTSVERFSLFRSEEAVRECDVAVLVMDAEIGPTTQDKFISNLIQREGRACVILVNKWDLARAKGATETGAIAHLREMMPYLRHVPVVFMSAQEGYNVRASIDAIDRVAGNQRRTLPTGVLNRTLTNALERVQTPGREGRKLRFFYAAQTGSNPMILRLFVNDARLATKPFQDFLVRTLRESFDLEGAALILQFRSRTRPGDPKTPEEAEAAAPKPTRRAGGRKPAPKGPRGGGSLTPKSRRPKRK</sequence>
<dbReference type="Gene3D" id="3.40.50.300">
    <property type="entry name" value="P-loop containing nucleotide triphosphate hydrolases"/>
    <property type="match status" value="2"/>
</dbReference>
<evidence type="ECO:0000256" key="8">
    <source>
        <dbReference type="HAMAP-Rule" id="MF_00195"/>
    </source>
</evidence>
<dbReference type="PIRSF" id="PIRSF006485">
    <property type="entry name" value="GTP-binding_EngA"/>
    <property type="match status" value="1"/>
</dbReference>
<keyword evidence="4 10" id="KW-0677">Repeat</keyword>
<dbReference type="Pfam" id="PF14714">
    <property type="entry name" value="KH_dom-like"/>
    <property type="match status" value="1"/>
</dbReference>
<keyword evidence="5 8" id="KW-0547">Nucleotide-binding</keyword>
<keyword evidence="3 8" id="KW-0690">Ribosome biogenesis</keyword>
<feature type="binding site" evidence="8">
    <location>
        <begin position="244"/>
        <end position="248"/>
    </location>
    <ligand>
        <name>GTP</name>
        <dbReference type="ChEBI" id="CHEBI:37565"/>
        <label>2</label>
    </ligand>
</feature>
<evidence type="ECO:0000256" key="2">
    <source>
        <dbReference type="ARBA" id="ARBA00020953"/>
    </source>
</evidence>
<comment type="similarity">
    <text evidence="1 8 9 10">Belongs to the TRAFAC class TrmE-Era-EngA-EngB-Septin-like GTPase superfamily. EngA (Der) GTPase family.</text>
</comment>
<dbReference type="HAMAP" id="MF_00195">
    <property type="entry name" value="GTPase_Der"/>
    <property type="match status" value="1"/>
</dbReference>
<dbReference type="PROSITE" id="PS51712">
    <property type="entry name" value="G_ENGA"/>
    <property type="match status" value="2"/>
</dbReference>
<feature type="region of interest" description="Disordered" evidence="11">
    <location>
        <begin position="449"/>
        <end position="499"/>
    </location>
</feature>
<feature type="binding site" evidence="8">
    <location>
        <begin position="193"/>
        <end position="200"/>
    </location>
    <ligand>
        <name>GTP</name>
        <dbReference type="ChEBI" id="CHEBI:37565"/>
        <label>2</label>
    </ligand>
</feature>
<evidence type="ECO:0000256" key="6">
    <source>
        <dbReference type="ARBA" id="ARBA00023134"/>
    </source>
</evidence>
<comment type="subunit">
    <text evidence="8">Associates with the 50S ribosomal subunit.</text>
</comment>
<dbReference type="GO" id="GO:0005525">
    <property type="term" value="F:GTP binding"/>
    <property type="evidence" value="ECO:0007669"/>
    <property type="project" value="UniProtKB-UniRule"/>
</dbReference>
<feature type="domain" description="EngA-type G" evidence="12">
    <location>
        <begin position="9"/>
        <end position="176"/>
    </location>
</feature>
<reference evidence="13" key="1">
    <citation type="submission" date="2020-10" db="EMBL/GenBank/DDBJ databases">
        <authorList>
            <person name="Gilroy R."/>
        </authorList>
    </citation>
    <scope>NUCLEOTIDE SEQUENCE</scope>
    <source>
        <strain evidence="13">35461</strain>
    </source>
</reference>
<evidence type="ECO:0000256" key="9">
    <source>
        <dbReference type="PROSITE-ProRule" id="PRU01049"/>
    </source>
</evidence>
<dbReference type="Pfam" id="PF01926">
    <property type="entry name" value="MMR_HSR1"/>
    <property type="match status" value="2"/>
</dbReference>
<evidence type="ECO:0000313" key="14">
    <source>
        <dbReference type="Proteomes" id="UP000886845"/>
    </source>
</evidence>
<dbReference type="SUPFAM" id="SSF52540">
    <property type="entry name" value="P-loop containing nucleoside triphosphate hydrolases"/>
    <property type="match status" value="2"/>
</dbReference>
<feature type="binding site" evidence="8">
    <location>
        <begin position="309"/>
        <end position="312"/>
    </location>
    <ligand>
        <name>GTP</name>
        <dbReference type="ChEBI" id="CHEBI:37565"/>
        <label>2</label>
    </ligand>
</feature>
<evidence type="ECO:0000256" key="5">
    <source>
        <dbReference type="ARBA" id="ARBA00022741"/>
    </source>
</evidence>
<feature type="binding site" evidence="8">
    <location>
        <begin position="62"/>
        <end position="66"/>
    </location>
    <ligand>
        <name>GTP</name>
        <dbReference type="ChEBI" id="CHEBI:37565"/>
        <label>1</label>
    </ligand>
</feature>
<dbReference type="GO" id="GO:0042254">
    <property type="term" value="P:ribosome biogenesis"/>
    <property type="evidence" value="ECO:0007669"/>
    <property type="project" value="UniProtKB-KW"/>
</dbReference>
<name>A0A9D1T2G6_9BACT</name>
<feature type="binding site" evidence="8">
    <location>
        <begin position="15"/>
        <end position="22"/>
    </location>
    <ligand>
        <name>GTP</name>
        <dbReference type="ChEBI" id="CHEBI:37565"/>
        <label>1</label>
    </ligand>
</feature>
<comment type="caution">
    <text evidence="13">The sequence shown here is derived from an EMBL/GenBank/DDBJ whole genome shotgun (WGS) entry which is preliminary data.</text>
</comment>
<evidence type="ECO:0000256" key="4">
    <source>
        <dbReference type="ARBA" id="ARBA00022737"/>
    </source>
</evidence>
<dbReference type="EMBL" id="DVOR01000151">
    <property type="protein sequence ID" value="HIV09400.1"/>
    <property type="molecule type" value="Genomic_DNA"/>
</dbReference>
<dbReference type="InterPro" id="IPR015946">
    <property type="entry name" value="KH_dom-like_a/b"/>
</dbReference>
<feature type="domain" description="EngA-type G" evidence="12">
    <location>
        <begin position="187"/>
        <end position="366"/>
    </location>
</feature>
<dbReference type="GO" id="GO:0043022">
    <property type="term" value="F:ribosome binding"/>
    <property type="evidence" value="ECO:0007669"/>
    <property type="project" value="TreeGrafter"/>
</dbReference>
<organism evidence="13 14">
    <name type="scientific">Candidatus Spyradenecus faecavium</name>
    <dbReference type="NCBI Taxonomy" id="2840947"/>
    <lineage>
        <taxon>Bacteria</taxon>
        <taxon>Pseudomonadati</taxon>
        <taxon>Lentisphaerota</taxon>
        <taxon>Lentisphaeria</taxon>
        <taxon>Lentisphaerales</taxon>
        <taxon>Lentisphaeraceae</taxon>
        <taxon>Lentisphaeraceae incertae sedis</taxon>
        <taxon>Candidatus Spyradenecus</taxon>
    </lineage>
</organism>
<dbReference type="CDD" id="cd01894">
    <property type="entry name" value="EngA1"/>
    <property type="match status" value="1"/>
</dbReference>
<keyword evidence="6 8" id="KW-0342">GTP-binding</keyword>
<gene>
    <name evidence="8 13" type="primary">der</name>
    <name evidence="13" type="ORF">IAC79_04730</name>
</gene>
<dbReference type="InterPro" id="IPR032859">
    <property type="entry name" value="KH_dom-like"/>
</dbReference>
<evidence type="ECO:0000259" key="12">
    <source>
        <dbReference type="PROSITE" id="PS51712"/>
    </source>
</evidence>
<dbReference type="AlphaFoldDB" id="A0A9D1T2G6"/>
<dbReference type="Gene3D" id="3.30.300.20">
    <property type="match status" value="1"/>
</dbReference>
<dbReference type="InterPro" id="IPR027417">
    <property type="entry name" value="P-loop_NTPase"/>
</dbReference>
<evidence type="ECO:0000256" key="7">
    <source>
        <dbReference type="ARBA" id="ARBA00032345"/>
    </source>
</evidence>
<comment type="function">
    <text evidence="8 10">GTPase that plays an essential role in the late steps of ribosome biogenesis.</text>
</comment>
<evidence type="ECO:0000256" key="10">
    <source>
        <dbReference type="RuleBase" id="RU004481"/>
    </source>
</evidence>
<evidence type="ECO:0000256" key="1">
    <source>
        <dbReference type="ARBA" id="ARBA00008279"/>
    </source>
</evidence>
<evidence type="ECO:0000313" key="13">
    <source>
        <dbReference type="EMBL" id="HIV09400.1"/>
    </source>
</evidence>
<protein>
    <recommendedName>
        <fullName evidence="2 8">GTPase Der</fullName>
    </recommendedName>
    <alternativeName>
        <fullName evidence="7 8">GTP-binding protein EngA</fullName>
    </alternativeName>
</protein>
<evidence type="ECO:0000256" key="3">
    <source>
        <dbReference type="ARBA" id="ARBA00022517"/>
    </source>
</evidence>
<dbReference type="PANTHER" id="PTHR43834:SF6">
    <property type="entry name" value="GTPASE DER"/>
    <property type="match status" value="1"/>
</dbReference>
<evidence type="ECO:0000256" key="11">
    <source>
        <dbReference type="SAM" id="MobiDB-lite"/>
    </source>
</evidence>
<reference evidence="13" key="2">
    <citation type="journal article" date="2021" name="PeerJ">
        <title>Extensive microbial diversity within the chicken gut microbiome revealed by metagenomics and culture.</title>
        <authorList>
            <person name="Gilroy R."/>
            <person name="Ravi A."/>
            <person name="Getino M."/>
            <person name="Pursley I."/>
            <person name="Horton D.L."/>
            <person name="Alikhan N.F."/>
            <person name="Baker D."/>
            <person name="Gharbi K."/>
            <person name="Hall N."/>
            <person name="Watson M."/>
            <person name="Adriaenssens E.M."/>
            <person name="Foster-Nyarko E."/>
            <person name="Jarju S."/>
            <person name="Secka A."/>
            <person name="Antonio M."/>
            <person name="Oren A."/>
            <person name="Chaudhuri R.R."/>
            <person name="La Ragione R."/>
            <person name="Hildebrand F."/>
            <person name="Pallen M.J."/>
        </authorList>
    </citation>
    <scope>NUCLEOTIDE SEQUENCE</scope>
    <source>
        <strain evidence="13">35461</strain>
    </source>
</reference>
<dbReference type="PANTHER" id="PTHR43834">
    <property type="entry name" value="GTPASE DER"/>
    <property type="match status" value="1"/>
</dbReference>
<dbReference type="InterPro" id="IPR005225">
    <property type="entry name" value="Small_GTP-bd"/>
</dbReference>
<dbReference type="InterPro" id="IPR006073">
    <property type="entry name" value="GTP-bd"/>
</dbReference>
<dbReference type="NCBIfam" id="TIGR03594">
    <property type="entry name" value="GTPase_EngA"/>
    <property type="match status" value="1"/>
</dbReference>
<dbReference type="InterPro" id="IPR016484">
    <property type="entry name" value="GTPase_Der"/>
</dbReference>
<dbReference type="InterPro" id="IPR031166">
    <property type="entry name" value="G_ENGA"/>
</dbReference>
<feature type="binding site" evidence="8">
    <location>
        <begin position="129"/>
        <end position="132"/>
    </location>
    <ligand>
        <name>GTP</name>
        <dbReference type="ChEBI" id="CHEBI:37565"/>
        <label>1</label>
    </ligand>
</feature>
<dbReference type="CDD" id="cd01895">
    <property type="entry name" value="EngA2"/>
    <property type="match status" value="1"/>
</dbReference>
<feature type="compositionally biased region" description="Basic residues" evidence="11">
    <location>
        <begin position="469"/>
        <end position="479"/>
    </location>
</feature>
<dbReference type="NCBIfam" id="TIGR00231">
    <property type="entry name" value="small_GTP"/>
    <property type="match status" value="2"/>
</dbReference>
<accession>A0A9D1T2G6</accession>